<evidence type="ECO:0000313" key="11">
    <source>
        <dbReference type="Proteomes" id="UP001596990"/>
    </source>
</evidence>
<protein>
    <submittedName>
        <fullName evidence="10">Flagellar motor protein MotS</fullName>
    </submittedName>
</protein>
<dbReference type="PANTHER" id="PTHR30329:SF16">
    <property type="entry name" value="CHEMOTAXIS MOTB PROTEIN"/>
    <property type="match status" value="1"/>
</dbReference>
<dbReference type="Pfam" id="PF13677">
    <property type="entry name" value="MotB_plug"/>
    <property type="match status" value="1"/>
</dbReference>
<feature type="region of interest" description="Disordered" evidence="8">
    <location>
        <begin position="68"/>
        <end position="113"/>
    </location>
</feature>
<dbReference type="Gene3D" id="3.30.1330.60">
    <property type="entry name" value="OmpA-like domain"/>
    <property type="match status" value="1"/>
</dbReference>
<dbReference type="Pfam" id="PF00691">
    <property type="entry name" value="OmpA"/>
    <property type="match status" value="1"/>
</dbReference>
<evidence type="ECO:0000256" key="8">
    <source>
        <dbReference type="SAM" id="MobiDB-lite"/>
    </source>
</evidence>
<dbReference type="InterPro" id="IPR006665">
    <property type="entry name" value="OmpA-like"/>
</dbReference>
<evidence type="ECO:0000256" key="2">
    <source>
        <dbReference type="ARBA" id="ARBA00008914"/>
    </source>
</evidence>
<evidence type="ECO:0000256" key="7">
    <source>
        <dbReference type="PROSITE-ProRule" id="PRU00473"/>
    </source>
</evidence>
<organism evidence="10 11">
    <name type="scientific">Thalassobacillus hwangdonensis</name>
    <dbReference type="NCBI Taxonomy" id="546108"/>
    <lineage>
        <taxon>Bacteria</taxon>
        <taxon>Bacillati</taxon>
        <taxon>Bacillota</taxon>
        <taxon>Bacilli</taxon>
        <taxon>Bacillales</taxon>
        <taxon>Bacillaceae</taxon>
        <taxon>Thalassobacillus</taxon>
    </lineage>
</organism>
<dbReference type="Proteomes" id="UP001596990">
    <property type="component" value="Unassembled WGS sequence"/>
</dbReference>
<dbReference type="CDD" id="cd07185">
    <property type="entry name" value="OmpA_C-like"/>
    <property type="match status" value="1"/>
</dbReference>
<dbReference type="InterPro" id="IPR036737">
    <property type="entry name" value="OmpA-like_sf"/>
</dbReference>
<reference evidence="11" key="1">
    <citation type="journal article" date="2019" name="Int. J. Syst. Evol. Microbiol.">
        <title>The Global Catalogue of Microorganisms (GCM) 10K type strain sequencing project: providing services to taxonomists for standard genome sequencing and annotation.</title>
        <authorList>
            <consortium name="The Broad Institute Genomics Platform"/>
            <consortium name="The Broad Institute Genome Sequencing Center for Infectious Disease"/>
            <person name="Wu L."/>
            <person name="Ma J."/>
        </authorList>
    </citation>
    <scope>NUCLEOTIDE SEQUENCE [LARGE SCALE GENOMIC DNA]</scope>
    <source>
        <strain evidence="11">CCUG 56607</strain>
    </source>
</reference>
<dbReference type="PANTHER" id="PTHR30329">
    <property type="entry name" value="STATOR ELEMENT OF FLAGELLAR MOTOR COMPLEX"/>
    <property type="match status" value="1"/>
</dbReference>
<dbReference type="EMBL" id="JBHTKL010000001">
    <property type="protein sequence ID" value="MFD1019065.1"/>
    <property type="molecule type" value="Genomic_DNA"/>
</dbReference>
<dbReference type="RefSeq" id="WP_386058156.1">
    <property type="nucleotide sequence ID" value="NZ_JBHTKL010000001.1"/>
</dbReference>
<evidence type="ECO:0000256" key="1">
    <source>
        <dbReference type="ARBA" id="ARBA00004162"/>
    </source>
</evidence>
<dbReference type="PROSITE" id="PS51123">
    <property type="entry name" value="OMPA_2"/>
    <property type="match status" value="1"/>
</dbReference>
<dbReference type="InterPro" id="IPR050330">
    <property type="entry name" value="Bact_OuterMem_StrucFunc"/>
</dbReference>
<keyword evidence="4" id="KW-0812">Transmembrane</keyword>
<accession>A0ABW3KZF0</accession>
<keyword evidence="11" id="KW-1185">Reference proteome</keyword>
<comment type="similarity">
    <text evidence="2">Belongs to the MotB family.</text>
</comment>
<sequence length="268" mass="30629">MKRRNKRKQREDKGAPKWMVTYSDMMTLILVFFILLFSMSQIDLVKFEAIAESFRNRMIFDFYPSPVEMENPTEQSSPQENGKTSNEFETPTNQTNSTDYDAESRQTQGNDRGEESLEQLVNEVEQFLKQNELNDVISASRTDRGVVLVLQEQLLFESGEAEILESGQPFLVKVGTLLKNIPNHIKVEGHTDSRPISTFRYPSNWELSGARASSVIRYISSATELDATRFSAVAYGDTRPNVPNDSPENLKKNRRVEIVILDPTYDQT</sequence>
<dbReference type="InterPro" id="IPR025713">
    <property type="entry name" value="MotB-like_N_dom"/>
</dbReference>
<keyword evidence="10" id="KW-0282">Flagellum</keyword>
<gene>
    <name evidence="10" type="primary">motS</name>
    <name evidence="10" type="ORF">ACFQ2J_07615</name>
</gene>
<keyword evidence="6 7" id="KW-0472">Membrane</keyword>
<dbReference type="NCBIfam" id="NF005382">
    <property type="entry name" value="PRK06925.1"/>
    <property type="match status" value="1"/>
</dbReference>
<evidence type="ECO:0000313" key="10">
    <source>
        <dbReference type="EMBL" id="MFD1019065.1"/>
    </source>
</evidence>
<proteinExistence type="inferred from homology"/>
<keyword evidence="3" id="KW-1003">Cell membrane</keyword>
<name>A0ABW3KZF0_9BACI</name>
<evidence type="ECO:0000256" key="4">
    <source>
        <dbReference type="ARBA" id="ARBA00022692"/>
    </source>
</evidence>
<evidence type="ECO:0000256" key="6">
    <source>
        <dbReference type="ARBA" id="ARBA00023136"/>
    </source>
</evidence>
<keyword evidence="5" id="KW-1133">Transmembrane helix</keyword>
<dbReference type="SUPFAM" id="SSF103088">
    <property type="entry name" value="OmpA-like"/>
    <property type="match status" value="1"/>
</dbReference>
<comment type="caution">
    <text evidence="10">The sequence shown here is derived from an EMBL/GenBank/DDBJ whole genome shotgun (WGS) entry which is preliminary data.</text>
</comment>
<comment type="subcellular location">
    <subcellularLocation>
        <location evidence="1">Cell membrane</location>
        <topology evidence="1">Single-pass membrane protein</topology>
    </subcellularLocation>
</comment>
<keyword evidence="10" id="KW-0969">Cilium</keyword>
<evidence type="ECO:0000259" key="9">
    <source>
        <dbReference type="PROSITE" id="PS51123"/>
    </source>
</evidence>
<feature type="domain" description="OmpA-like" evidence="9">
    <location>
        <begin position="143"/>
        <end position="264"/>
    </location>
</feature>
<feature type="compositionally biased region" description="Polar residues" evidence="8">
    <location>
        <begin position="72"/>
        <end position="110"/>
    </location>
</feature>
<evidence type="ECO:0000256" key="5">
    <source>
        <dbReference type="ARBA" id="ARBA00022989"/>
    </source>
</evidence>
<keyword evidence="10" id="KW-0966">Cell projection</keyword>
<evidence type="ECO:0000256" key="3">
    <source>
        <dbReference type="ARBA" id="ARBA00022475"/>
    </source>
</evidence>